<dbReference type="InterPro" id="IPR001214">
    <property type="entry name" value="SET_dom"/>
</dbReference>
<evidence type="ECO:0000256" key="6">
    <source>
        <dbReference type="ARBA" id="ARBA00022691"/>
    </source>
</evidence>
<protein>
    <recommendedName>
        <fullName evidence="13">Protein-lysine N-methyltransferase SMYD4</fullName>
    </recommendedName>
    <alternativeName>
        <fullName evidence="14">SET and MYND domain-containing protein 4</fullName>
    </alternativeName>
</protein>
<evidence type="ECO:0000256" key="1">
    <source>
        <dbReference type="ARBA" id="ARBA00004123"/>
    </source>
</evidence>
<evidence type="ECO:0000256" key="11">
    <source>
        <dbReference type="ARBA" id="ARBA00048985"/>
    </source>
</evidence>
<dbReference type="Proteomes" id="UP000272942">
    <property type="component" value="Unassembled WGS sequence"/>
</dbReference>
<dbReference type="GO" id="GO:0032259">
    <property type="term" value="P:methylation"/>
    <property type="evidence" value="ECO:0007669"/>
    <property type="project" value="UniProtKB-KW"/>
</dbReference>
<accession>A0A183ADH8</accession>
<proteinExistence type="predicted"/>
<reference evidence="18 19" key="2">
    <citation type="submission" date="2018-11" db="EMBL/GenBank/DDBJ databases">
        <authorList>
            <consortium name="Pathogen Informatics"/>
        </authorList>
    </citation>
    <scope>NUCLEOTIDE SEQUENCE [LARGE SCALE GENOMIC DNA]</scope>
    <source>
        <strain evidence="18 19">Egypt</strain>
    </source>
</reference>
<evidence type="ECO:0000256" key="12">
    <source>
        <dbReference type="ARBA" id="ARBA00093423"/>
    </source>
</evidence>
<evidence type="ECO:0000256" key="5">
    <source>
        <dbReference type="ARBA" id="ARBA00022679"/>
    </source>
</evidence>
<dbReference type="InterPro" id="IPR002893">
    <property type="entry name" value="Znf_MYND"/>
</dbReference>
<comment type="subcellular location">
    <subcellularLocation>
        <location evidence="2">Cytoplasm</location>
    </subcellularLocation>
    <subcellularLocation>
        <location evidence="1">Nucleus</location>
    </subcellularLocation>
</comment>
<dbReference type="GO" id="GO:0008270">
    <property type="term" value="F:zinc ion binding"/>
    <property type="evidence" value="ECO:0007669"/>
    <property type="project" value="UniProtKB-KW"/>
</dbReference>
<keyword evidence="10" id="KW-0539">Nucleus</keyword>
<evidence type="ECO:0000259" key="16">
    <source>
        <dbReference type="PROSITE" id="PS50280"/>
    </source>
</evidence>
<dbReference type="InterPro" id="IPR046341">
    <property type="entry name" value="SET_dom_sf"/>
</dbReference>
<evidence type="ECO:0000256" key="2">
    <source>
        <dbReference type="ARBA" id="ARBA00004496"/>
    </source>
</evidence>
<keyword evidence="7" id="KW-0479">Metal-binding</keyword>
<dbReference type="PROSITE" id="PS50865">
    <property type="entry name" value="ZF_MYND_2"/>
    <property type="match status" value="1"/>
</dbReference>
<gene>
    <name evidence="18" type="ORF">ECPE_LOCUS5013</name>
</gene>
<evidence type="ECO:0000313" key="19">
    <source>
        <dbReference type="Proteomes" id="UP000272942"/>
    </source>
</evidence>
<evidence type="ECO:0000256" key="13">
    <source>
        <dbReference type="ARBA" id="ARBA00093635"/>
    </source>
</evidence>
<evidence type="ECO:0000256" key="4">
    <source>
        <dbReference type="ARBA" id="ARBA00022603"/>
    </source>
</evidence>
<evidence type="ECO:0000256" key="14">
    <source>
        <dbReference type="ARBA" id="ARBA00093680"/>
    </source>
</evidence>
<evidence type="ECO:0000256" key="3">
    <source>
        <dbReference type="ARBA" id="ARBA00022490"/>
    </source>
</evidence>
<evidence type="ECO:0000256" key="9">
    <source>
        <dbReference type="ARBA" id="ARBA00022833"/>
    </source>
</evidence>
<dbReference type="GO" id="GO:0005737">
    <property type="term" value="C:cytoplasm"/>
    <property type="evidence" value="ECO:0007669"/>
    <property type="project" value="UniProtKB-SubCell"/>
</dbReference>
<dbReference type="Gene3D" id="2.170.270.10">
    <property type="entry name" value="SET domain"/>
    <property type="match status" value="2"/>
</dbReference>
<feature type="domain" description="SET" evidence="16">
    <location>
        <begin position="102"/>
        <end position="487"/>
    </location>
</feature>
<dbReference type="CDD" id="cd10536">
    <property type="entry name" value="SET_SMYD4"/>
    <property type="match status" value="1"/>
</dbReference>
<keyword evidence="3" id="KW-0963">Cytoplasm</keyword>
<keyword evidence="6" id="KW-0949">S-adenosyl-L-methionine</keyword>
<evidence type="ECO:0000256" key="8">
    <source>
        <dbReference type="ARBA" id="ARBA00022771"/>
    </source>
</evidence>
<keyword evidence="8 15" id="KW-0863">Zinc-finger</keyword>
<dbReference type="AlphaFoldDB" id="A0A183ADH8"/>
<dbReference type="EMBL" id="UZAN01041857">
    <property type="protein sequence ID" value="VDP74302.1"/>
    <property type="molecule type" value="Genomic_DNA"/>
</dbReference>
<dbReference type="PROSITE" id="PS50280">
    <property type="entry name" value="SET"/>
    <property type="match status" value="1"/>
</dbReference>
<dbReference type="InterPro" id="IPR044421">
    <property type="entry name" value="SMYD4_SET"/>
</dbReference>
<keyword evidence="9" id="KW-0862">Zinc</keyword>
<dbReference type="OrthoDB" id="5945798at2759"/>
<evidence type="ECO:0000256" key="15">
    <source>
        <dbReference type="PROSITE-ProRule" id="PRU00134"/>
    </source>
</evidence>
<keyword evidence="19" id="KW-1185">Reference proteome</keyword>
<evidence type="ECO:0000313" key="18">
    <source>
        <dbReference type="EMBL" id="VDP74302.1"/>
    </source>
</evidence>
<evidence type="ECO:0000313" key="20">
    <source>
        <dbReference type="WBParaSite" id="ECPE_0000502501-mRNA-1"/>
    </source>
</evidence>
<dbReference type="WBParaSite" id="ECPE_0000502501-mRNA-1">
    <property type="protein sequence ID" value="ECPE_0000502501-mRNA-1"/>
    <property type="gene ID" value="ECPE_0000502501"/>
</dbReference>
<dbReference type="GO" id="GO:0005634">
    <property type="term" value="C:nucleus"/>
    <property type="evidence" value="ECO:0007669"/>
    <property type="project" value="UniProtKB-SubCell"/>
</dbReference>
<keyword evidence="4" id="KW-0489">Methyltransferase</keyword>
<evidence type="ECO:0000256" key="7">
    <source>
        <dbReference type="ARBA" id="ARBA00022723"/>
    </source>
</evidence>
<dbReference type="Pfam" id="PF00856">
    <property type="entry name" value="SET"/>
    <property type="match status" value="1"/>
</dbReference>
<comment type="catalytic activity">
    <reaction evidence="11">
        <text>L-lysyl-[protein] + S-adenosyl-L-methionine = N(6)-methyl-L-lysyl-[protein] + S-adenosyl-L-homocysteine + H(+)</text>
        <dbReference type="Rhea" id="RHEA:51736"/>
        <dbReference type="Rhea" id="RHEA-COMP:9752"/>
        <dbReference type="Rhea" id="RHEA-COMP:13053"/>
        <dbReference type="ChEBI" id="CHEBI:15378"/>
        <dbReference type="ChEBI" id="CHEBI:29969"/>
        <dbReference type="ChEBI" id="CHEBI:57856"/>
        <dbReference type="ChEBI" id="CHEBI:59789"/>
        <dbReference type="ChEBI" id="CHEBI:61929"/>
    </reaction>
</comment>
<comment type="function">
    <text evidence="12">Protein-lysine N-methyltransferase. Monomethylates PRMT5, modulating its transcriptional activity. May also act as a histone methyltransferase. Plays a critical role in cardiac development. Acts as a key epigenetic regulator of gene expression during cardiac development via its dual activities as a methyltransferase and negative regulator of HDAC1.</text>
</comment>
<keyword evidence="5" id="KW-0808">Transferase</keyword>
<reference evidence="20" key="1">
    <citation type="submission" date="2016-06" db="UniProtKB">
        <authorList>
            <consortium name="WormBaseParasite"/>
        </authorList>
    </citation>
    <scope>IDENTIFICATION</scope>
</reference>
<sequence length="666" mass="74642">MPPLHLRGLVAQLAKAASKRQVEEAKTDLIELQSQLENTPNKRAINDLIERNLSLCANILNGLGSPSNNDCDPSNDIDFFGELPLSNTSHKSKGRKKGRSRHPMCSVPFDVIYNGDALGWGLIASRDIQPAEMVIMEKPYVAVTGMPGIGLLCEECLRWCVNPIPCRSCSEVVFCSEECEQASWATSWVKPEESSPRPTVSRNRMPHSLICGQLERLSLEDYANWKTLRQCNERGQKSDVLIYCQRLIMRFDLPSIGGSSDAILAYACVASTPPWIIGELVQTRYHPFPLQHPTNSGKVDSPLSAFSGSRVLPTSGIGTGDYRSIGWLETNSAKRTPWDLWQRTVAAVFLTHCLSDGGYPLIWSQPDCIRDPGNCQEIARGSQLPASWAAACILYHLQSVQLNGFVMKGRIVTIHDALPRIGFTPNEHQMMVRERPGYLGSALYPTLSLVNHSCDPNCALIFMRDGYCGLFATEHIAKGSALLISYGVHYTTHSLFQRRQELKHFYQFECSCQACRDNQYGAESQWDMICSRCSRPFSPHEMRSKRIVQPNRCLCSSEIKRRDFDRVSRILQELPRNNVEAMILKYLGAWGQGGLSSSLESHIANAARQLNQNNLGGCIARYGLPLVDLKKHLMKLLQYRFGFRFLELQIDPLIELLNCLTLDSGL</sequence>
<organism evidence="20">
    <name type="scientific">Echinostoma caproni</name>
    <dbReference type="NCBI Taxonomy" id="27848"/>
    <lineage>
        <taxon>Eukaryota</taxon>
        <taxon>Metazoa</taxon>
        <taxon>Spiralia</taxon>
        <taxon>Lophotrochozoa</taxon>
        <taxon>Platyhelminthes</taxon>
        <taxon>Trematoda</taxon>
        <taxon>Digenea</taxon>
        <taxon>Plagiorchiida</taxon>
        <taxon>Echinostomata</taxon>
        <taxon>Echinostomatoidea</taxon>
        <taxon>Echinostomatidae</taxon>
        <taxon>Echinostoma</taxon>
    </lineage>
</organism>
<dbReference type="GO" id="GO:0008168">
    <property type="term" value="F:methyltransferase activity"/>
    <property type="evidence" value="ECO:0007669"/>
    <property type="project" value="UniProtKB-KW"/>
</dbReference>
<feature type="domain" description="MYND-type" evidence="17">
    <location>
        <begin position="153"/>
        <end position="211"/>
    </location>
</feature>
<dbReference type="PANTHER" id="PTHR46165:SF2">
    <property type="entry name" value="SET AND MYND DOMAIN-CONTAINING PROTEIN 4"/>
    <property type="match status" value="1"/>
</dbReference>
<dbReference type="InterPro" id="IPR052097">
    <property type="entry name" value="SET-MYND_domain_protein"/>
</dbReference>
<dbReference type="GO" id="GO:0042826">
    <property type="term" value="F:histone deacetylase binding"/>
    <property type="evidence" value="ECO:0007669"/>
    <property type="project" value="TreeGrafter"/>
</dbReference>
<evidence type="ECO:0000256" key="10">
    <source>
        <dbReference type="ARBA" id="ARBA00023242"/>
    </source>
</evidence>
<name>A0A183ADH8_9TREM</name>
<dbReference type="Gene3D" id="6.10.140.2220">
    <property type="match status" value="1"/>
</dbReference>
<dbReference type="PANTHER" id="PTHR46165">
    <property type="entry name" value="SET AND MYND DOMAIN-CONTAINING PROTEIN 4"/>
    <property type="match status" value="1"/>
</dbReference>
<dbReference type="SUPFAM" id="SSF82199">
    <property type="entry name" value="SET domain"/>
    <property type="match status" value="1"/>
</dbReference>
<evidence type="ECO:0000259" key="17">
    <source>
        <dbReference type="PROSITE" id="PS50865"/>
    </source>
</evidence>